<dbReference type="WBParaSite" id="HPBE_0002596601-mRNA-1">
    <property type="protein sequence ID" value="HPBE_0002596601-mRNA-1"/>
    <property type="gene ID" value="HPBE_0002596601"/>
</dbReference>
<accession>A0A3P8EK38</accession>
<dbReference type="EMBL" id="UZAH01038922">
    <property type="protein sequence ID" value="VDP54940.1"/>
    <property type="molecule type" value="Genomic_DNA"/>
</dbReference>
<proteinExistence type="predicted"/>
<sequence>MKSTPISTPTTEALRLENVEFAEENLRRTQHESANDYELIAQISSEDRSTDEIPKIIGVRWNCKDDTLLINSCPLKTTGTTNALVAIYDPMGWFTPLMLRTKQLFQHLWSKDWDTMLTPDDIRKGVADKTGSHTLALFADASTTAMCAVVYLSHNQDAHLLMAKSKLPKISEG</sequence>
<evidence type="ECO:0000313" key="3">
    <source>
        <dbReference type="WBParaSite" id="HPBE_0002596601-mRNA-1"/>
    </source>
</evidence>
<keyword evidence="2" id="KW-1185">Reference proteome</keyword>
<dbReference type="InterPro" id="IPR008042">
    <property type="entry name" value="Retrotrans_Pao"/>
</dbReference>
<dbReference type="AlphaFoldDB" id="A0A183GTE6"/>
<reference evidence="1 2" key="1">
    <citation type="submission" date="2018-11" db="EMBL/GenBank/DDBJ databases">
        <authorList>
            <consortium name="Pathogen Informatics"/>
        </authorList>
    </citation>
    <scope>NUCLEOTIDE SEQUENCE [LARGE SCALE GENOMIC DNA]</scope>
</reference>
<reference evidence="3" key="2">
    <citation type="submission" date="2019-09" db="UniProtKB">
        <authorList>
            <consortium name="WormBaseParasite"/>
        </authorList>
    </citation>
    <scope>IDENTIFICATION</scope>
</reference>
<evidence type="ECO:0000313" key="1">
    <source>
        <dbReference type="EMBL" id="VDP54940.1"/>
    </source>
</evidence>
<evidence type="ECO:0000313" key="2">
    <source>
        <dbReference type="Proteomes" id="UP000050761"/>
    </source>
</evidence>
<dbReference type="Pfam" id="PF05380">
    <property type="entry name" value="Peptidase_A17"/>
    <property type="match status" value="2"/>
</dbReference>
<organism evidence="2 3">
    <name type="scientific">Heligmosomoides polygyrus</name>
    <name type="common">Parasitic roundworm</name>
    <dbReference type="NCBI Taxonomy" id="6339"/>
    <lineage>
        <taxon>Eukaryota</taxon>
        <taxon>Metazoa</taxon>
        <taxon>Ecdysozoa</taxon>
        <taxon>Nematoda</taxon>
        <taxon>Chromadorea</taxon>
        <taxon>Rhabditida</taxon>
        <taxon>Rhabditina</taxon>
        <taxon>Rhabditomorpha</taxon>
        <taxon>Strongyloidea</taxon>
        <taxon>Heligmosomidae</taxon>
        <taxon>Heligmosomoides</taxon>
    </lineage>
</organism>
<name>A0A183GTE6_HELPZ</name>
<dbReference type="OrthoDB" id="429521at2759"/>
<gene>
    <name evidence="1" type="ORF">HPBE_LOCUS25965</name>
</gene>
<dbReference type="Proteomes" id="UP000050761">
    <property type="component" value="Unassembled WGS sequence"/>
</dbReference>
<protein>
    <submittedName>
        <fullName evidence="3">RT_RNaseH_2 domain-containing protein</fullName>
    </submittedName>
</protein>
<accession>A0A183GTE6</accession>